<dbReference type="GO" id="GO:0003700">
    <property type="term" value="F:DNA-binding transcription factor activity"/>
    <property type="evidence" value="ECO:0007669"/>
    <property type="project" value="InterPro"/>
</dbReference>
<dbReference type="STRING" id="1094489.BAnh1_05310"/>
<name>M1P3K2_BARAA</name>
<proteinExistence type="predicted"/>
<accession>M1P3K2</accession>
<dbReference type="SUPFAM" id="SSF46955">
    <property type="entry name" value="Putative DNA-binding domain"/>
    <property type="match status" value="1"/>
</dbReference>
<evidence type="ECO:0000256" key="1">
    <source>
        <dbReference type="ARBA" id="ARBA00023125"/>
    </source>
</evidence>
<gene>
    <name evidence="4" type="ordered locus">BAnh1_05310</name>
</gene>
<dbReference type="GO" id="GO:0003677">
    <property type="term" value="F:DNA binding"/>
    <property type="evidence" value="ECO:0007669"/>
    <property type="project" value="UniProtKB-KW"/>
</dbReference>
<dbReference type="EMBL" id="CP003123">
    <property type="protein sequence ID" value="AGF74410.1"/>
    <property type="molecule type" value="Genomic_DNA"/>
</dbReference>
<dbReference type="HOGENOM" id="CLU_060077_3_1_5"/>
<dbReference type="PATRIC" id="fig|1094489.3.peg.653"/>
<feature type="coiled-coil region" evidence="2">
    <location>
        <begin position="89"/>
        <end position="116"/>
    </location>
</feature>
<dbReference type="InterPro" id="IPR009061">
    <property type="entry name" value="DNA-bd_dom_put_sf"/>
</dbReference>
<dbReference type="PANTHER" id="PTHR30204">
    <property type="entry name" value="REDOX-CYCLING DRUG-SENSING TRANSCRIPTIONAL ACTIVATOR SOXR"/>
    <property type="match status" value="1"/>
</dbReference>
<reference evidence="4 5" key="1">
    <citation type="journal article" date="2013" name="PLoS Genet.">
        <title>A gene transfer agent and a dynamic repertoire of secretion systems hold the keys to the explosive radiation of the emerging pathogen Bartonella.</title>
        <authorList>
            <person name="Guy L."/>
            <person name="Nystedt B."/>
            <person name="Toft C."/>
            <person name="Zaremba-Niedzwiedzka K."/>
            <person name="Berglund E.C."/>
            <person name="Granberg F."/>
            <person name="Naslund K."/>
            <person name="Eriksson A.S."/>
            <person name="Andersson S.G."/>
        </authorList>
    </citation>
    <scope>NUCLEOTIDE SEQUENCE [LARGE SCALE GENOMIC DNA]</scope>
    <source>
        <strain evidence="4 5">Aust/NH1</strain>
    </source>
</reference>
<dbReference type="OrthoDB" id="9803659at2"/>
<evidence type="ECO:0000259" key="3">
    <source>
        <dbReference type="PROSITE" id="PS50937"/>
    </source>
</evidence>
<evidence type="ECO:0000256" key="2">
    <source>
        <dbReference type="SAM" id="Coils"/>
    </source>
</evidence>
<dbReference type="SMART" id="SM00422">
    <property type="entry name" value="HTH_MERR"/>
    <property type="match status" value="1"/>
</dbReference>
<organism evidence="4 5">
    <name type="scientific">Bartonella australis (strain Aust/NH1)</name>
    <dbReference type="NCBI Taxonomy" id="1094489"/>
    <lineage>
        <taxon>Bacteria</taxon>
        <taxon>Pseudomonadati</taxon>
        <taxon>Pseudomonadota</taxon>
        <taxon>Alphaproteobacteria</taxon>
        <taxon>Hyphomicrobiales</taxon>
        <taxon>Bartonellaceae</taxon>
        <taxon>Bartonella</taxon>
    </lineage>
</organism>
<dbReference type="KEGG" id="baus:BAnh1_05310"/>
<dbReference type="CDD" id="cd04776">
    <property type="entry name" value="HTH_GnyR"/>
    <property type="match status" value="1"/>
</dbReference>
<dbReference type="Gene3D" id="1.10.1660.10">
    <property type="match status" value="1"/>
</dbReference>
<keyword evidence="1" id="KW-0238">DNA-binding</keyword>
<dbReference type="Pfam" id="PF13411">
    <property type="entry name" value="MerR_1"/>
    <property type="match status" value="1"/>
</dbReference>
<keyword evidence="5" id="KW-1185">Reference proteome</keyword>
<dbReference type="PROSITE" id="PS50937">
    <property type="entry name" value="HTH_MERR_2"/>
    <property type="match status" value="1"/>
</dbReference>
<feature type="domain" description="HTH merR-type" evidence="3">
    <location>
        <begin position="4"/>
        <end position="71"/>
    </location>
</feature>
<evidence type="ECO:0000313" key="5">
    <source>
        <dbReference type="Proteomes" id="UP000011729"/>
    </source>
</evidence>
<dbReference type="Proteomes" id="UP000011729">
    <property type="component" value="Chromosome"/>
</dbReference>
<dbReference type="PANTHER" id="PTHR30204:SF58">
    <property type="entry name" value="HTH-TYPE TRANSCRIPTIONAL REGULATOR YFMP"/>
    <property type="match status" value="1"/>
</dbReference>
<dbReference type="InterPro" id="IPR047057">
    <property type="entry name" value="MerR_fam"/>
</dbReference>
<dbReference type="eggNOG" id="COG0789">
    <property type="taxonomic scope" value="Bacteria"/>
</dbReference>
<dbReference type="InterPro" id="IPR000551">
    <property type="entry name" value="MerR-type_HTH_dom"/>
</dbReference>
<protein>
    <submittedName>
        <fullName evidence="4">Transcriptional regulator, MerR family</fullName>
    </submittedName>
</protein>
<dbReference type="AlphaFoldDB" id="M1P3K2"/>
<evidence type="ECO:0000313" key="4">
    <source>
        <dbReference type="EMBL" id="AGF74410.1"/>
    </source>
</evidence>
<dbReference type="RefSeq" id="WP_015397918.1">
    <property type="nucleotide sequence ID" value="NC_020300.1"/>
</dbReference>
<sequence>MYGYYSISELTREFSITARTLRYYEEKGLIVPFRRGGIRLYTQGDRQKLKQILRAKRANFSLSEIYDMLATVGKPPDDEKKLKELIAGINKKRADLRQMRCDIDELLHDLERTEEAFFESLAELGVNR</sequence>
<keyword evidence="2" id="KW-0175">Coiled coil</keyword>